<evidence type="ECO:0000313" key="2">
    <source>
        <dbReference type="EMBL" id="KAK4347466.1"/>
    </source>
</evidence>
<dbReference type="AlphaFoldDB" id="A0AAE1RA14"/>
<gene>
    <name evidence="2" type="ORF">RND71_033805</name>
</gene>
<feature type="compositionally biased region" description="Gly residues" evidence="1">
    <location>
        <begin position="82"/>
        <end position="100"/>
    </location>
</feature>
<reference evidence="2" key="1">
    <citation type="submission" date="2023-12" db="EMBL/GenBank/DDBJ databases">
        <title>Genome assembly of Anisodus tanguticus.</title>
        <authorList>
            <person name="Wang Y.-J."/>
        </authorList>
    </citation>
    <scope>NUCLEOTIDE SEQUENCE</scope>
    <source>
        <strain evidence="2">KB-2021</strain>
        <tissue evidence="2">Leaf</tissue>
    </source>
</reference>
<comment type="caution">
    <text evidence="2">The sequence shown here is derived from an EMBL/GenBank/DDBJ whole genome shotgun (WGS) entry which is preliminary data.</text>
</comment>
<proteinExistence type="predicted"/>
<evidence type="ECO:0000313" key="3">
    <source>
        <dbReference type="Proteomes" id="UP001291623"/>
    </source>
</evidence>
<evidence type="ECO:0000256" key="1">
    <source>
        <dbReference type="SAM" id="MobiDB-lite"/>
    </source>
</evidence>
<dbReference type="EMBL" id="JAVYJV010000018">
    <property type="protein sequence ID" value="KAK4347466.1"/>
    <property type="molecule type" value="Genomic_DNA"/>
</dbReference>
<protein>
    <submittedName>
        <fullName evidence="2">Uncharacterized protein</fullName>
    </submittedName>
</protein>
<dbReference type="Proteomes" id="UP001291623">
    <property type="component" value="Unassembled WGS sequence"/>
</dbReference>
<name>A0AAE1RA14_9SOLA</name>
<sequence>MDENDHIDAYQGYTSGSFDEDASSVRLFAKCDVETRLKLCEMEIGSEQRLKVDSVDDFSIRKCVDQIQPLPANMQTKYYASGGKGGGGGGREGRYGCGRGRGGRSRY</sequence>
<organism evidence="2 3">
    <name type="scientific">Anisodus tanguticus</name>
    <dbReference type="NCBI Taxonomy" id="243964"/>
    <lineage>
        <taxon>Eukaryota</taxon>
        <taxon>Viridiplantae</taxon>
        <taxon>Streptophyta</taxon>
        <taxon>Embryophyta</taxon>
        <taxon>Tracheophyta</taxon>
        <taxon>Spermatophyta</taxon>
        <taxon>Magnoliopsida</taxon>
        <taxon>eudicotyledons</taxon>
        <taxon>Gunneridae</taxon>
        <taxon>Pentapetalae</taxon>
        <taxon>asterids</taxon>
        <taxon>lamiids</taxon>
        <taxon>Solanales</taxon>
        <taxon>Solanaceae</taxon>
        <taxon>Solanoideae</taxon>
        <taxon>Hyoscyameae</taxon>
        <taxon>Anisodus</taxon>
    </lineage>
</organism>
<feature type="region of interest" description="Disordered" evidence="1">
    <location>
        <begin position="79"/>
        <end position="107"/>
    </location>
</feature>
<accession>A0AAE1RA14</accession>
<keyword evidence="3" id="KW-1185">Reference proteome</keyword>